<dbReference type="Gene3D" id="3.40.1390.30">
    <property type="entry name" value="NIF3 (NGG1p interacting factor 3)-like"/>
    <property type="match status" value="1"/>
</dbReference>
<dbReference type="PANTHER" id="PTHR13799">
    <property type="entry name" value="NGG1 INTERACTING FACTOR 3"/>
    <property type="match status" value="1"/>
</dbReference>
<evidence type="ECO:0000256" key="2">
    <source>
        <dbReference type="ARBA" id="ARBA00011643"/>
    </source>
</evidence>
<evidence type="ECO:0000256" key="6">
    <source>
        <dbReference type="PIRSR" id="PIRSR602678-1"/>
    </source>
</evidence>
<dbReference type="SUPFAM" id="SSF102705">
    <property type="entry name" value="NIF3 (NGG1p interacting factor 3)-like"/>
    <property type="match status" value="1"/>
</dbReference>
<dbReference type="FunFam" id="3.30.70.120:FF:000006">
    <property type="entry name" value="GTP cyclohydrolase 1 type 2 homolog"/>
    <property type="match status" value="1"/>
</dbReference>
<dbReference type="FunFam" id="3.40.1390.30:FF:000001">
    <property type="entry name" value="GTP cyclohydrolase 1 type 2"/>
    <property type="match status" value="1"/>
</dbReference>
<feature type="binding site" evidence="6">
    <location>
        <position position="104"/>
    </location>
    <ligand>
        <name>a divalent metal cation</name>
        <dbReference type="ChEBI" id="CHEBI:60240"/>
        <label>1</label>
    </ligand>
</feature>
<comment type="caution">
    <text evidence="7">The sequence shown here is derived from an EMBL/GenBank/DDBJ whole genome shotgun (WGS) entry which is preliminary data.</text>
</comment>
<protein>
    <recommendedName>
        <fullName evidence="3 5">GTP cyclohydrolase 1 type 2 homolog</fullName>
    </recommendedName>
</protein>
<organism evidence="7 8">
    <name type="scientific">Liquorilactobacillus capillatus DSM 19910</name>
    <dbReference type="NCBI Taxonomy" id="1423731"/>
    <lineage>
        <taxon>Bacteria</taxon>
        <taxon>Bacillati</taxon>
        <taxon>Bacillota</taxon>
        <taxon>Bacilli</taxon>
        <taxon>Lactobacillales</taxon>
        <taxon>Lactobacillaceae</taxon>
        <taxon>Liquorilactobacillus</taxon>
    </lineage>
</organism>
<dbReference type="GO" id="GO:0046872">
    <property type="term" value="F:metal ion binding"/>
    <property type="evidence" value="ECO:0007669"/>
    <property type="project" value="UniProtKB-UniRule"/>
</dbReference>
<evidence type="ECO:0000256" key="1">
    <source>
        <dbReference type="ARBA" id="ARBA00006964"/>
    </source>
</evidence>
<dbReference type="InterPro" id="IPR017221">
    <property type="entry name" value="DUF34/NIF3_bac"/>
</dbReference>
<dbReference type="PANTHER" id="PTHR13799:SF14">
    <property type="entry name" value="GTP CYCLOHYDROLASE 1 TYPE 2 HOMOLOG"/>
    <property type="match status" value="1"/>
</dbReference>
<feature type="binding site" evidence="6">
    <location>
        <position position="66"/>
    </location>
    <ligand>
        <name>a divalent metal cation</name>
        <dbReference type="ChEBI" id="CHEBI:60240"/>
        <label>1</label>
    </ligand>
</feature>
<dbReference type="InterPro" id="IPR002678">
    <property type="entry name" value="DUF34/NIF3"/>
</dbReference>
<dbReference type="InterPro" id="IPR036069">
    <property type="entry name" value="DUF34/NIF3_sf"/>
</dbReference>
<feature type="binding site" evidence="6">
    <location>
        <position position="331"/>
    </location>
    <ligand>
        <name>a divalent metal cation</name>
        <dbReference type="ChEBI" id="CHEBI:60240"/>
        <label>1</label>
    </ligand>
</feature>
<dbReference type="NCBIfam" id="TIGR00486">
    <property type="entry name" value="YbgI_SA1388"/>
    <property type="match status" value="1"/>
</dbReference>
<proteinExistence type="inferred from homology"/>
<evidence type="ECO:0000256" key="4">
    <source>
        <dbReference type="ARBA" id="ARBA00022723"/>
    </source>
</evidence>
<evidence type="ECO:0000256" key="5">
    <source>
        <dbReference type="PIRNR" id="PIRNR037489"/>
    </source>
</evidence>
<dbReference type="PATRIC" id="fig|1423731.3.peg.1426"/>
<dbReference type="STRING" id="1423731.FC81_GL001387"/>
<keyword evidence="8" id="KW-1185">Reference proteome</keyword>
<dbReference type="InterPro" id="IPR015867">
    <property type="entry name" value="N-reg_PII/ATP_PRibTrfase_C"/>
</dbReference>
<keyword evidence="4 5" id="KW-0479">Metal-binding</keyword>
<sequence>MVKVRDIVKRFMEFAPAFMAEDGDPIGLQLGSQESEVNKVMVTLDVRPEVVREAVQAGVDFIFAHHPAMFHPIKQFDLADPQNRMYAELLKHHITVFAAHTNLDNANGGMNDWLAEKMGLRQTAILMPERVEPMFKLAVFVPREAAEGMRSALAAAGAGKIGNYDDCSYSYEGYGRFRPNEQAEPAIGEREELTTVREEKVEVLFPAHQKEPILKAMYAAHPYEEPVFDLFQTAGMGQKYGMGRIGTLAETQTVRQYAEFCKEIFKVSALRMVAADPDKKIDRVAVLGGSGGQFYTAAKQRGAQLYVTGDISYHTGHDILAAGLAALDPGHHIESICKEKLATLFTTWNNENNWKLEIIASKLKTDPFIFV</sequence>
<evidence type="ECO:0000313" key="7">
    <source>
        <dbReference type="EMBL" id="KRL01246.1"/>
    </source>
</evidence>
<feature type="binding site" evidence="6">
    <location>
        <position position="334"/>
    </location>
    <ligand>
        <name>a divalent metal cation</name>
        <dbReference type="ChEBI" id="CHEBI:60240"/>
        <label>1</label>
    </ligand>
</feature>
<dbReference type="OrthoDB" id="9792792at2"/>
<dbReference type="AlphaFoldDB" id="A0A0R1M048"/>
<name>A0A0R1M048_9LACO</name>
<comment type="similarity">
    <text evidence="1 5">Belongs to the GTP cyclohydrolase I type 2/NIF3 family.</text>
</comment>
<gene>
    <name evidence="7" type="ORF">FC81_GL001387</name>
</gene>
<evidence type="ECO:0000313" key="8">
    <source>
        <dbReference type="Proteomes" id="UP000051621"/>
    </source>
</evidence>
<dbReference type="Gene3D" id="3.30.70.120">
    <property type="match status" value="1"/>
</dbReference>
<feature type="binding site" evidence="6">
    <location>
        <position position="65"/>
    </location>
    <ligand>
        <name>a divalent metal cation</name>
        <dbReference type="ChEBI" id="CHEBI:60240"/>
        <label>1</label>
    </ligand>
</feature>
<accession>A0A0R1M048</accession>
<evidence type="ECO:0000256" key="3">
    <source>
        <dbReference type="ARBA" id="ARBA00022112"/>
    </source>
</evidence>
<dbReference type="EMBL" id="AZEF01000027">
    <property type="protein sequence ID" value="KRL01246.1"/>
    <property type="molecule type" value="Genomic_DNA"/>
</dbReference>
<reference evidence="7 8" key="1">
    <citation type="journal article" date="2015" name="Genome Announc.">
        <title>Expanding the biotechnology potential of lactobacilli through comparative genomics of 213 strains and associated genera.</title>
        <authorList>
            <person name="Sun Z."/>
            <person name="Harris H.M."/>
            <person name="McCann A."/>
            <person name="Guo C."/>
            <person name="Argimon S."/>
            <person name="Zhang W."/>
            <person name="Yang X."/>
            <person name="Jeffery I.B."/>
            <person name="Cooney J.C."/>
            <person name="Kagawa T.F."/>
            <person name="Liu W."/>
            <person name="Song Y."/>
            <person name="Salvetti E."/>
            <person name="Wrobel A."/>
            <person name="Rasinkangas P."/>
            <person name="Parkhill J."/>
            <person name="Rea M.C."/>
            <person name="O'Sullivan O."/>
            <person name="Ritari J."/>
            <person name="Douillard F.P."/>
            <person name="Paul Ross R."/>
            <person name="Yang R."/>
            <person name="Briner A.E."/>
            <person name="Felis G.E."/>
            <person name="de Vos W.M."/>
            <person name="Barrangou R."/>
            <person name="Klaenhammer T.R."/>
            <person name="Caufield P.W."/>
            <person name="Cui Y."/>
            <person name="Zhang H."/>
            <person name="O'Toole P.W."/>
        </authorList>
    </citation>
    <scope>NUCLEOTIDE SEQUENCE [LARGE SCALE GENOMIC DNA]</scope>
    <source>
        <strain evidence="7 8">DSM 19910</strain>
    </source>
</reference>
<dbReference type="PIRSF" id="PIRSF037489">
    <property type="entry name" value="UCP037489_NIF3_YqfO"/>
    <property type="match status" value="1"/>
</dbReference>
<dbReference type="Proteomes" id="UP000051621">
    <property type="component" value="Unassembled WGS sequence"/>
</dbReference>
<dbReference type="RefSeq" id="WP_057744513.1">
    <property type="nucleotide sequence ID" value="NZ_AZEF01000027.1"/>
</dbReference>
<comment type="subunit">
    <text evidence="2">Homohexamer.</text>
</comment>
<dbReference type="GO" id="GO:0005737">
    <property type="term" value="C:cytoplasm"/>
    <property type="evidence" value="ECO:0007669"/>
    <property type="project" value="TreeGrafter"/>
</dbReference>
<dbReference type="Pfam" id="PF01784">
    <property type="entry name" value="DUF34_NIF3"/>
    <property type="match status" value="1"/>
</dbReference>